<comment type="catalytic activity">
    <reaction evidence="1 17">
        <text>D-ribulose 5-phosphate = D-xylulose 5-phosphate</text>
        <dbReference type="Rhea" id="RHEA:13677"/>
        <dbReference type="ChEBI" id="CHEBI:57737"/>
        <dbReference type="ChEBI" id="CHEBI:58121"/>
        <dbReference type="EC" id="5.1.3.1"/>
    </reaction>
</comment>
<reference evidence="22" key="1">
    <citation type="submission" date="2015-10" db="EMBL/GenBank/DDBJ databases">
        <authorList>
            <person name="Devillers H."/>
        </authorList>
    </citation>
    <scope>NUCLEOTIDE SEQUENCE [LARGE SCALE GENOMIC DNA]</scope>
</reference>
<dbReference type="PIRSF" id="PIRSF001461">
    <property type="entry name" value="RPE"/>
    <property type="match status" value="1"/>
</dbReference>
<keyword evidence="14 17" id="KW-0413">Isomerase</keyword>
<keyword evidence="10 19" id="KW-0479">Metal-binding</keyword>
<dbReference type="PROSITE" id="PS01086">
    <property type="entry name" value="RIBUL_P_3_EPIMER_2"/>
    <property type="match status" value="1"/>
</dbReference>
<comment type="cofactor">
    <cofactor evidence="4">
        <name>Zn(2+)</name>
        <dbReference type="ChEBI" id="CHEBI:29105"/>
    </cofactor>
</comment>
<keyword evidence="15 17" id="KW-0119">Carbohydrate metabolism</keyword>
<keyword evidence="13 19" id="KW-0464">Manganese</keyword>
<feature type="binding site" evidence="20">
    <location>
        <position position="78"/>
    </location>
    <ligand>
        <name>substrate</name>
    </ligand>
</feature>
<evidence type="ECO:0000256" key="10">
    <source>
        <dbReference type="ARBA" id="ARBA00022723"/>
    </source>
</evidence>
<feature type="binding site" evidence="19">
    <location>
        <position position="78"/>
    </location>
    <ligand>
        <name>a divalent metal cation</name>
        <dbReference type="ChEBI" id="CHEBI:60240"/>
    </ligand>
</feature>
<dbReference type="NCBIfam" id="NF004076">
    <property type="entry name" value="PRK05581.1-4"/>
    <property type="match status" value="1"/>
</dbReference>
<feature type="binding site" evidence="20">
    <location>
        <begin position="205"/>
        <end position="206"/>
    </location>
    <ligand>
        <name>substrate</name>
    </ligand>
</feature>
<evidence type="ECO:0000256" key="13">
    <source>
        <dbReference type="ARBA" id="ARBA00023211"/>
    </source>
</evidence>
<evidence type="ECO:0000256" key="16">
    <source>
        <dbReference type="ARBA" id="ARBA00023285"/>
    </source>
</evidence>
<feature type="binding site" evidence="19">
    <location>
        <position position="34"/>
    </location>
    <ligand>
        <name>a divalent metal cation</name>
        <dbReference type="ChEBI" id="CHEBI:60240"/>
    </ligand>
</feature>
<evidence type="ECO:0000256" key="18">
    <source>
        <dbReference type="PIRSR" id="PIRSR001461-1"/>
    </source>
</evidence>
<comment type="cofactor">
    <cofactor evidence="19">
        <name>a divalent metal cation</name>
        <dbReference type="ChEBI" id="CHEBI:60240"/>
    </cofactor>
    <text evidence="19">Binds 1 divalent metal cation per subunit.</text>
</comment>
<feature type="binding site" evidence="19">
    <location>
        <position position="183"/>
    </location>
    <ligand>
        <name>a divalent metal cation</name>
        <dbReference type="ChEBI" id="CHEBI:60240"/>
    </ligand>
</feature>
<comment type="pathway">
    <text evidence="6">Carbohydrate degradation; pentose phosphate pathway; D-xylulose 5-phosphate from D-ribulose 5-phosphate (non-oxidative stage): step 1/1.</text>
</comment>
<dbReference type="GO" id="GO:0006098">
    <property type="term" value="P:pentose-phosphate shunt"/>
    <property type="evidence" value="ECO:0007669"/>
    <property type="project" value="UniProtKB-UniPathway"/>
</dbReference>
<dbReference type="Proteomes" id="UP000236544">
    <property type="component" value="Unassembled WGS sequence"/>
</dbReference>
<dbReference type="InterPro" id="IPR026019">
    <property type="entry name" value="Ribul_P_3_epim"/>
</dbReference>
<name>A0A0P1KXA6_9SACH</name>
<gene>
    <name evidence="21" type="ORF">LAQU0_S18e00672g</name>
</gene>
<feature type="binding site" evidence="19">
    <location>
        <position position="36"/>
    </location>
    <ligand>
        <name>a divalent metal cation</name>
        <dbReference type="ChEBI" id="CHEBI:60240"/>
    </ligand>
</feature>
<evidence type="ECO:0000256" key="9">
    <source>
        <dbReference type="ARBA" id="ARBA00013920"/>
    </source>
</evidence>
<comment type="cofactor">
    <cofactor evidence="5">
        <name>Fe(2+)</name>
        <dbReference type="ChEBI" id="CHEBI:29033"/>
    </cofactor>
</comment>
<evidence type="ECO:0000256" key="19">
    <source>
        <dbReference type="PIRSR" id="PIRSR001461-2"/>
    </source>
</evidence>
<feature type="binding site" evidence="20">
    <location>
        <begin position="154"/>
        <end position="157"/>
    </location>
    <ligand>
        <name>substrate</name>
    </ligand>
</feature>
<accession>A0A0P1KXA6</accession>
<comment type="cofactor">
    <cofactor evidence="2">
        <name>Mn(2+)</name>
        <dbReference type="ChEBI" id="CHEBI:29035"/>
    </cofactor>
</comment>
<organism evidence="21 22">
    <name type="scientific">Lachancea quebecensis</name>
    <dbReference type="NCBI Taxonomy" id="1654605"/>
    <lineage>
        <taxon>Eukaryota</taxon>
        <taxon>Fungi</taxon>
        <taxon>Dikarya</taxon>
        <taxon>Ascomycota</taxon>
        <taxon>Saccharomycotina</taxon>
        <taxon>Saccharomycetes</taxon>
        <taxon>Saccharomycetales</taxon>
        <taxon>Saccharomycetaceae</taxon>
        <taxon>Lachancea</taxon>
    </lineage>
</organism>
<protein>
    <recommendedName>
        <fullName evidence="9 17">Ribulose-phosphate 3-epimerase</fullName>
        <ecNumber evidence="8 17">5.1.3.1</ecNumber>
    </recommendedName>
</protein>
<dbReference type="Gene3D" id="3.20.20.70">
    <property type="entry name" value="Aldolase class I"/>
    <property type="match status" value="1"/>
</dbReference>
<dbReference type="UniPathway" id="UPA00115">
    <property type="reaction ID" value="UER00411"/>
</dbReference>
<dbReference type="OrthoDB" id="1927044at2759"/>
<evidence type="ECO:0000256" key="4">
    <source>
        <dbReference type="ARBA" id="ARBA00001947"/>
    </source>
</evidence>
<feature type="active site" description="Proton acceptor" evidence="18">
    <location>
        <position position="36"/>
    </location>
</feature>
<keyword evidence="12" id="KW-0408">Iron</keyword>
<dbReference type="PROSITE" id="PS01085">
    <property type="entry name" value="RIBUL_P_3_EPIMER_1"/>
    <property type="match status" value="1"/>
</dbReference>
<keyword evidence="11 19" id="KW-0862">Zinc</keyword>
<dbReference type="PANTHER" id="PTHR11749">
    <property type="entry name" value="RIBULOSE-5-PHOSPHATE-3-EPIMERASE"/>
    <property type="match status" value="1"/>
</dbReference>
<comment type="cofactor">
    <cofactor evidence="3">
        <name>Co(2+)</name>
        <dbReference type="ChEBI" id="CHEBI:48828"/>
    </cofactor>
</comment>
<evidence type="ECO:0000256" key="15">
    <source>
        <dbReference type="ARBA" id="ARBA00023277"/>
    </source>
</evidence>
<evidence type="ECO:0000256" key="3">
    <source>
        <dbReference type="ARBA" id="ARBA00001941"/>
    </source>
</evidence>
<dbReference type="AlphaFoldDB" id="A0A0P1KXA6"/>
<feature type="binding site" evidence="20">
    <location>
        <position position="185"/>
    </location>
    <ligand>
        <name>substrate</name>
    </ligand>
</feature>
<comment type="similarity">
    <text evidence="7 17">Belongs to the ribulose-phosphate 3-epimerase family.</text>
</comment>
<dbReference type="InterPro" id="IPR013785">
    <property type="entry name" value="Aldolase_TIM"/>
</dbReference>
<evidence type="ECO:0000256" key="2">
    <source>
        <dbReference type="ARBA" id="ARBA00001936"/>
    </source>
</evidence>
<dbReference type="HAMAP" id="MF_02227">
    <property type="entry name" value="RPE"/>
    <property type="match status" value="1"/>
</dbReference>
<evidence type="ECO:0000256" key="8">
    <source>
        <dbReference type="ARBA" id="ARBA00013188"/>
    </source>
</evidence>
<feature type="binding site" evidence="20">
    <location>
        <position position="9"/>
    </location>
    <ligand>
        <name>substrate</name>
    </ligand>
</feature>
<evidence type="ECO:0000256" key="6">
    <source>
        <dbReference type="ARBA" id="ARBA00005016"/>
    </source>
</evidence>
<keyword evidence="16 19" id="KW-0170">Cobalt</keyword>
<feature type="active site" description="Proton donor" evidence="18">
    <location>
        <position position="183"/>
    </location>
</feature>
<evidence type="ECO:0000256" key="1">
    <source>
        <dbReference type="ARBA" id="ARBA00001782"/>
    </source>
</evidence>
<proteinExistence type="inferred from homology"/>
<dbReference type="EMBL" id="LN890534">
    <property type="protein sequence ID" value="CUS24630.1"/>
    <property type="molecule type" value="Genomic_DNA"/>
</dbReference>
<dbReference type="EC" id="5.1.3.1" evidence="8 17"/>
<dbReference type="CDD" id="cd00429">
    <property type="entry name" value="RPE"/>
    <property type="match status" value="1"/>
</dbReference>
<dbReference type="Pfam" id="PF00834">
    <property type="entry name" value="Ribul_P_3_epim"/>
    <property type="match status" value="1"/>
</dbReference>
<evidence type="ECO:0000256" key="20">
    <source>
        <dbReference type="PIRSR" id="PIRSR001461-3"/>
    </source>
</evidence>
<dbReference type="FunFam" id="3.20.20.70:FF:000074">
    <property type="entry name" value="Ribulose-phosphate 3-epimerase"/>
    <property type="match status" value="1"/>
</dbReference>
<dbReference type="InterPro" id="IPR000056">
    <property type="entry name" value="Ribul_P_3_epim-like"/>
</dbReference>
<evidence type="ECO:0000313" key="22">
    <source>
        <dbReference type="Proteomes" id="UP000236544"/>
    </source>
</evidence>
<evidence type="ECO:0000256" key="7">
    <source>
        <dbReference type="ARBA" id="ARBA00009541"/>
    </source>
</evidence>
<sequence length="236" mass="25308">MVKPIVAPSILASDFANLGCSCHKVINAGADWLHIDVMDGHFVPNITLGQPIVASLRKAVPRVDDVAATKPKAFFDCHMMVESPEKWVADFVKCGADQFTFHYEATKDPLALVKLIKSHNIRAACAIKPGTPVDVLYELGPHLDMALVMTVEPGFGGQKFMIEMMPKVEALRAKFPNMDIQVDGGLGKDTIPHAAKAGANVIVAGTSVFTAADPADVISFMKGQVAENLEAKGLLE</sequence>
<dbReference type="GO" id="GO:0046872">
    <property type="term" value="F:metal ion binding"/>
    <property type="evidence" value="ECO:0007669"/>
    <property type="project" value="UniProtKB-KW"/>
</dbReference>
<evidence type="ECO:0000256" key="11">
    <source>
        <dbReference type="ARBA" id="ARBA00022833"/>
    </source>
</evidence>
<keyword evidence="22" id="KW-1185">Reference proteome</keyword>
<dbReference type="SUPFAM" id="SSF51366">
    <property type="entry name" value="Ribulose-phoshate binding barrel"/>
    <property type="match status" value="1"/>
</dbReference>
<dbReference type="NCBIfam" id="TIGR01163">
    <property type="entry name" value="rpe"/>
    <property type="match status" value="1"/>
</dbReference>
<evidence type="ECO:0000256" key="12">
    <source>
        <dbReference type="ARBA" id="ARBA00023004"/>
    </source>
</evidence>
<evidence type="ECO:0000256" key="17">
    <source>
        <dbReference type="PIRNR" id="PIRNR001461"/>
    </source>
</evidence>
<evidence type="ECO:0000313" key="21">
    <source>
        <dbReference type="EMBL" id="CUS24630.1"/>
    </source>
</evidence>
<evidence type="ECO:0000256" key="14">
    <source>
        <dbReference type="ARBA" id="ARBA00023235"/>
    </source>
</evidence>
<dbReference type="GO" id="GO:0005975">
    <property type="term" value="P:carbohydrate metabolic process"/>
    <property type="evidence" value="ECO:0007669"/>
    <property type="project" value="InterPro"/>
</dbReference>
<dbReference type="GO" id="GO:0004750">
    <property type="term" value="F:D-ribulose-phosphate 3-epimerase activity"/>
    <property type="evidence" value="ECO:0007669"/>
    <property type="project" value="UniProtKB-EC"/>
</dbReference>
<dbReference type="InterPro" id="IPR011060">
    <property type="entry name" value="RibuloseP-bd_barrel"/>
</dbReference>
<evidence type="ECO:0000256" key="5">
    <source>
        <dbReference type="ARBA" id="ARBA00001954"/>
    </source>
</evidence>